<dbReference type="GO" id="GO:0001666">
    <property type="term" value="P:response to hypoxia"/>
    <property type="evidence" value="ECO:0007669"/>
    <property type="project" value="TreeGrafter"/>
</dbReference>
<evidence type="ECO:0000256" key="1">
    <source>
        <dbReference type="ARBA" id="ARBA00004771"/>
    </source>
</evidence>
<dbReference type="Gene3D" id="3.30.559.10">
    <property type="entry name" value="Chloramphenicol acetyltransferase-like domain"/>
    <property type="match status" value="1"/>
</dbReference>
<accession>A0A2S8IHQ3</accession>
<comment type="pathway">
    <text evidence="2">Lipid metabolism.</text>
</comment>
<dbReference type="GO" id="GO:0051701">
    <property type="term" value="P:biological process involved in interaction with host"/>
    <property type="evidence" value="ECO:0007669"/>
    <property type="project" value="TreeGrafter"/>
</dbReference>
<reference evidence="16" key="1">
    <citation type="submission" date="2018-02" db="EMBL/GenBank/DDBJ databases">
        <title>Draft genome sequencing of Rhodococcus opacus KU647198.</title>
        <authorList>
            <person name="Zheng B.-X."/>
        </authorList>
    </citation>
    <scope>NUCLEOTIDE SEQUENCE [LARGE SCALE GENOMIC DNA]</scope>
    <source>
        <strain evidence="16">04-OD7</strain>
    </source>
</reference>
<dbReference type="UniPathway" id="UPA00282"/>
<dbReference type="InterPro" id="IPR023213">
    <property type="entry name" value="CAT-like_dom_sf"/>
</dbReference>
<evidence type="ECO:0000259" key="13">
    <source>
        <dbReference type="Pfam" id="PF03007"/>
    </source>
</evidence>
<evidence type="ECO:0000256" key="4">
    <source>
        <dbReference type="ARBA" id="ARBA00013244"/>
    </source>
</evidence>
<comment type="catalytic activity">
    <reaction evidence="10 11">
        <text>an acyl-CoA + a 1,2-diacyl-sn-glycerol = a triacyl-sn-glycerol + CoA</text>
        <dbReference type="Rhea" id="RHEA:10868"/>
        <dbReference type="ChEBI" id="CHEBI:17815"/>
        <dbReference type="ChEBI" id="CHEBI:57287"/>
        <dbReference type="ChEBI" id="CHEBI:58342"/>
        <dbReference type="ChEBI" id="CHEBI:64615"/>
        <dbReference type="EC" id="2.3.1.20"/>
    </reaction>
</comment>
<dbReference type="GO" id="GO:0004144">
    <property type="term" value="F:diacylglycerol O-acyltransferase activity"/>
    <property type="evidence" value="ECO:0007669"/>
    <property type="project" value="UniProtKB-EC"/>
</dbReference>
<dbReference type="Pfam" id="PF06974">
    <property type="entry name" value="WS_DGAT_C"/>
    <property type="match status" value="1"/>
</dbReference>
<evidence type="ECO:0000256" key="2">
    <source>
        <dbReference type="ARBA" id="ARBA00005189"/>
    </source>
</evidence>
<evidence type="ECO:0000256" key="8">
    <source>
        <dbReference type="ARBA" id="ARBA00023098"/>
    </source>
</evidence>
<keyword evidence="9 11" id="KW-0012">Acyltransferase</keyword>
<name>A0A2S8IHQ3_RHOOP</name>
<evidence type="ECO:0000256" key="9">
    <source>
        <dbReference type="ARBA" id="ARBA00023315"/>
    </source>
</evidence>
<evidence type="ECO:0000256" key="7">
    <source>
        <dbReference type="ARBA" id="ARBA00022798"/>
    </source>
</evidence>
<dbReference type="NCBIfam" id="TIGR02946">
    <property type="entry name" value="acyl_WS_DGAT"/>
    <property type="match status" value="1"/>
</dbReference>
<feature type="region of interest" description="Disordered" evidence="12">
    <location>
        <begin position="159"/>
        <end position="197"/>
    </location>
</feature>
<dbReference type="GO" id="GO:0005886">
    <property type="term" value="C:plasma membrane"/>
    <property type="evidence" value="ECO:0007669"/>
    <property type="project" value="TreeGrafter"/>
</dbReference>
<dbReference type="RefSeq" id="WP_105423527.1">
    <property type="nucleotide sequence ID" value="NZ_PUIO01000090.1"/>
</dbReference>
<keyword evidence="7 11" id="KW-0319">Glycerol metabolism</keyword>
<gene>
    <name evidence="15" type="ORF">C5613_41135</name>
</gene>
<sequence>MLLPMSPTDSLFLLGESRAHPMHVGGLAIFTPPDGADAAEMGAMFETAAASDEVAPLFRKRARRSVTTLGQWGWDTATNVDVDYHVHRNALPRPGGMPELMTSVSRLHGTPLDRSRPLWEMHLIEGLTDGRYAVYTKIHHALADGASAMNLLRRSMSADPTRRNMPAPWQPAAPATTTDQARTAPPPSTPTNLRGLPGQVLRGARGAAGEVAGLAPALAGTVDRALRAEGGPLSTRAPHTMFNVAIGGARHFAARTWPLERIRLLAKHADATVNDIILTMSAGALRSYLHDLGALPAEPLIAMVPVSLRPNISDTDPESPSGNRIGVLMCNLATHLPDPAHRLDTVRTCMREGKHALHAMSPAQVLAMSALGAAPLGIEMLLGRRGPQRPPFNLVISNVAGPDTPLYWNGARLDSLYPLSIPVTGQALNITCTSSDDQLVFGLTGCRRTIPNLHPMLDHLDTELDALEHVVGL</sequence>
<comment type="caution">
    <text evidence="15">The sequence shown here is derived from an EMBL/GenBank/DDBJ whole genome shotgun (WGS) entry which is preliminary data.</text>
</comment>
<feature type="domain" description="O-acyltransferase WSD1-like N-terminal" evidence="13">
    <location>
        <begin position="5"/>
        <end position="276"/>
    </location>
</feature>
<dbReference type="PANTHER" id="PTHR31650:SF1">
    <property type="entry name" value="WAX ESTER SYNTHASE_DIACYLGLYCEROL ACYLTRANSFERASE 4-RELATED"/>
    <property type="match status" value="1"/>
</dbReference>
<organism evidence="15 16">
    <name type="scientific">Rhodococcus opacus</name>
    <name type="common">Nocardia opaca</name>
    <dbReference type="NCBI Taxonomy" id="37919"/>
    <lineage>
        <taxon>Bacteria</taxon>
        <taxon>Bacillati</taxon>
        <taxon>Actinomycetota</taxon>
        <taxon>Actinomycetes</taxon>
        <taxon>Mycobacteriales</taxon>
        <taxon>Nocardiaceae</taxon>
        <taxon>Rhodococcus</taxon>
    </lineage>
</organism>
<keyword evidence="6 11" id="KW-0808">Transferase</keyword>
<evidence type="ECO:0000256" key="5">
    <source>
        <dbReference type="ARBA" id="ARBA00022516"/>
    </source>
</evidence>
<keyword evidence="5 11" id="KW-0444">Lipid biosynthesis</keyword>
<dbReference type="GO" id="GO:0019432">
    <property type="term" value="P:triglyceride biosynthetic process"/>
    <property type="evidence" value="ECO:0007669"/>
    <property type="project" value="UniProtKB-UniPathway"/>
</dbReference>
<evidence type="ECO:0000256" key="3">
    <source>
        <dbReference type="ARBA" id="ARBA00009587"/>
    </source>
</evidence>
<dbReference type="PANTHER" id="PTHR31650">
    <property type="entry name" value="O-ACYLTRANSFERASE (WSD1-LIKE) FAMILY PROTEIN"/>
    <property type="match status" value="1"/>
</dbReference>
<dbReference type="InterPro" id="IPR004255">
    <property type="entry name" value="O-acyltransferase_WSD1_N"/>
</dbReference>
<dbReference type="GO" id="GO:0071731">
    <property type="term" value="P:response to nitric oxide"/>
    <property type="evidence" value="ECO:0007669"/>
    <property type="project" value="TreeGrafter"/>
</dbReference>
<dbReference type="AlphaFoldDB" id="A0A2S8IHQ3"/>
<dbReference type="Proteomes" id="UP000239290">
    <property type="component" value="Unassembled WGS sequence"/>
</dbReference>
<dbReference type="SUPFAM" id="SSF52777">
    <property type="entry name" value="CoA-dependent acyltransferases"/>
    <property type="match status" value="2"/>
</dbReference>
<comment type="pathway">
    <text evidence="1 11">Glycerolipid metabolism; triacylglycerol biosynthesis.</text>
</comment>
<evidence type="ECO:0000313" key="15">
    <source>
        <dbReference type="EMBL" id="PQP14308.1"/>
    </source>
</evidence>
<feature type="domain" description="O-acyltransferase WSD1 C-terminal" evidence="14">
    <location>
        <begin position="322"/>
        <end position="467"/>
    </location>
</feature>
<dbReference type="EC" id="2.3.1.20" evidence="4 11"/>
<dbReference type="InterPro" id="IPR009721">
    <property type="entry name" value="O-acyltransferase_WSD1_C"/>
</dbReference>
<dbReference type="InterPro" id="IPR045034">
    <property type="entry name" value="O-acyltransferase_WSD1-like"/>
</dbReference>
<protein>
    <recommendedName>
        <fullName evidence="4 11">Diacylglycerol O-acyltransferase</fullName>
        <ecNumber evidence="4 11">2.3.1.20</ecNumber>
    </recommendedName>
</protein>
<comment type="similarity">
    <text evidence="3 11">Belongs to the long-chain O-acyltransferase family.</text>
</comment>
<evidence type="ECO:0000313" key="16">
    <source>
        <dbReference type="Proteomes" id="UP000239290"/>
    </source>
</evidence>
<dbReference type="GO" id="GO:0006071">
    <property type="term" value="P:glycerol metabolic process"/>
    <property type="evidence" value="ECO:0007669"/>
    <property type="project" value="UniProtKB-KW"/>
</dbReference>
<dbReference type="InterPro" id="IPR014292">
    <property type="entry name" value="Acyl_transf_WS/DGAT"/>
</dbReference>
<dbReference type="EMBL" id="PUIO01000090">
    <property type="protein sequence ID" value="PQP14308.1"/>
    <property type="molecule type" value="Genomic_DNA"/>
</dbReference>
<proteinExistence type="inferred from homology"/>
<evidence type="ECO:0000256" key="12">
    <source>
        <dbReference type="SAM" id="MobiDB-lite"/>
    </source>
</evidence>
<evidence type="ECO:0000259" key="14">
    <source>
        <dbReference type="Pfam" id="PF06974"/>
    </source>
</evidence>
<keyword evidence="8 11" id="KW-0443">Lipid metabolism</keyword>
<dbReference type="Pfam" id="PF03007">
    <property type="entry name" value="WS_DGAT_cat"/>
    <property type="match status" value="1"/>
</dbReference>
<evidence type="ECO:0000256" key="11">
    <source>
        <dbReference type="RuleBase" id="RU361241"/>
    </source>
</evidence>
<evidence type="ECO:0000256" key="6">
    <source>
        <dbReference type="ARBA" id="ARBA00022679"/>
    </source>
</evidence>
<evidence type="ECO:0000256" key="10">
    <source>
        <dbReference type="ARBA" id="ARBA00048109"/>
    </source>
</evidence>
<feature type="compositionally biased region" description="Low complexity" evidence="12">
    <location>
        <begin position="166"/>
        <end position="183"/>
    </location>
</feature>